<dbReference type="AlphaFoldDB" id="A0A0N5CGJ9"/>
<protein>
    <submittedName>
        <fullName evidence="4">Uncharacterized protein</fullName>
    </submittedName>
</protein>
<feature type="signal peptide" evidence="2">
    <location>
        <begin position="1"/>
        <end position="19"/>
    </location>
</feature>
<organism evidence="3 4">
    <name type="scientific">Strongyloides papillosus</name>
    <name type="common">Intestinal threadworm</name>
    <dbReference type="NCBI Taxonomy" id="174720"/>
    <lineage>
        <taxon>Eukaryota</taxon>
        <taxon>Metazoa</taxon>
        <taxon>Ecdysozoa</taxon>
        <taxon>Nematoda</taxon>
        <taxon>Chromadorea</taxon>
        <taxon>Rhabditida</taxon>
        <taxon>Tylenchina</taxon>
        <taxon>Panagrolaimomorpha</taxon>
        <taxon>Strongyloidoidea</taxon>
        <taxon>Strongyloididae</taxon>
        <taxon>Strongyloides</taxon>
    </lineage>
</organism>
<dbReference type="Proteomes" id="UP000046392">
    <property type="component" value="Unplaced"/>
</dbReference>
<evidence type="ECO:0000256" key="1">
    <source>
        <dbReference type="SAM" id="MobiDB-lite"/>
    </source>
</evidence>
<reference evidence="4" key="1">
    <citation type="submission" date="2017-02" db="UniProtKB">
        <authorList>
            <consortium name="WormBaseParasite"/>
        </authorList>
    </citation>
    <scope>IDENTIFICATION</scope>
</reference>
<keyword evidence="3" id="KW-1185">Reference proteome</keyword>
<feature type="chain" id="PRO_5005895951" evidence="2">
    <location>
        <begin position="20"/>
        <end position="684"/>
    </location>
</feature>
<feature type="compositionally biased region" description="Acidic residues" evidence="1">
    <location>
        <begin position="620"/>
        <end position="636"/>
    </location>
</feature>
<feature type="compositionally biased region" description="Polar residues" evidence="1">
    <location>
        <begin position="637"/>
        <end position="646"/>
    </location>
</feature>
<name>A0A0N5CGJ9_STREA</name>
<dbReference type="WBParaSite" id="SPAL_0001697500.1">
    <property type="protein sequence ID" value="SPAL_0001697500.1"/>
    <property type="gene ID" value="SPAL_0001697500"/>
</dbReference>
<evidence type="ECO:0000313" key="4">
    <source>
        <dbReference type="WBParaSite" id="SPAL_0001697500.1"/>
    </source>
</evidence>
<feature type="region of interest" description="Disordered" evidence="1">
    <location>
        <begin position="619"/>
        <end position="662"/>
    </location>
</feature>
<keyword evidence="2" id="KW-0732">Signal</keyword>
<sequence>MPMPLLLLQLIATSLYIFAFPKEIHKSYDDNGLVLVAPISKVKKELEEIASRPDLLCNLESEYECLCHQSLGDLEGKYIPCNEFIQIEKLPTIQLKLKNANLSARLHTNEPFEEYFKRRIADILSRYCQNNINECNGVHNKNTKVDSNEENNNEKTFITQEQVIILAVNYLPNKITLVDLVVAKEPNIGSLNGLMLMDPVQVKFILSAQSTPLSRVLGGIKIEEVKTNSLSRETPPSILETDDNGPLLPPAYITPTQSMNPQEEEQIKQNAGDNSTLKILLLIKARARAEASFVPSRNNSIRNYGTLASQKSHQTDGGTSSINKTTTSHLNKTNVFSDGNNNKNLQHPIVSPTTGGWSNGEEEGSITPIITPHTFKRMFMCDASQLPREPTIDLESQIIEEEENGEVRKIEHPMDFGIPIPHHEEDEEKEQEDEKEYPPITDLTPDLIVDSESLPDYELSTITMNNPEHNMLATIVQTERPISRRGSVTSQHSDQQDLETTNSREETPAPIMEEDMVPKQPVIVEEEEPIPIVVNETVNNNNDDISNNNNSSSRPKIIPVVSITADDDIIIDDEFDDRNDAFNTVVNAKSDINNETWSTDEEEEDDKDNVNLYRIMSEEHIEESEKSEDEEDEDESTYYQRLQESPTIPYEVRTPNNIQKDKHLISNRIQPYGVLEDNGDEDLR</sequence>
<evidence type="ECO:0000313" key="3">
    <source>
        <dbReference type="Proteomes" id="UP000046392"/>
    </source>
</evidence>
<evidence type="ECO:0000256" key="2">
    <source>
        <dbReference type="SAM" id="SignalP"/>
    </source>
</evidence>
<proteinExistence type="predicted"/>
<feature type="region of interest" description="Disordered" evidence="1">
    <location>
        <begin position="417"/>
        <end position="446"/>
    </location>
</feature>
<feature type="compositionally biased region" description="Polar residues" evidence="1">
    <location>
        <begin position="486"/>
        <end position="501"/>
    </location>
</feature>
<feature type="compositionally biased region" description="Acidic residues" evidence="1">
    <location>
        <begin position="425"/>
        <end position="435"/>
    </location>
</feature>
<feature type="region of interest" description="Disordered" evidence="1">
    <location>
        <begin position="482"/>
        <end position="507"/>
    </location>
</feature>
<accession>A0A0N5CGJ9</accession>